<proteinExistence type="predicted"/>
<organism evidence="1">
    <name type="scientific">Methyloraptor flagellatus</name>
    <dbReference type="NCBI Taxonomy" id="3162530"/>
    <lineage>
        <taxon>Bacteria</taxon>
        <taxon>Pseudomonadati</taxon>
        <taxon>Pseudomonadota</taxon>
        <taxon>Alphaproteobacteria</taxon>
        <taxon>Hyphomicrobiales</taxon>
        <taxon>Ancalomicrobiaceae</taxon>
        <taxon>Methyloraptor</taxon>
    </lineage>
</organism>
<reference evidence="1" key="1">
    <citation type="submission" date="2024-06" db="EMBL/GenBank/DDBJ databases">
        <title>Methylostella associata gen. nov., sp. nov., a novel Ancalomicrobiaceae-affiliated facultatively methylotrophic bacteria that feed on methanotrophs of the genus Methylococcus.</title>
        <authorList>
            <person name="Saltykova V."/>
            <person name="Danilova O.V."/>
            <person name="Oshkin I.Y."/>
            <person name="Belova S.E."/>
            <person name="Pimenov N.V."/>
            <person name="Dedysh S.N."/>
        </authorList>
    </citation>
    <scope>NUCLEOTIDE SEQUENCE</scope>
    <source>
        <strain evidence="1">S20</strain>
    </source>
</reference>
<dbReference type="EMBL" id="CP158568">
    <property type="protein sequence ID" value="XBY44370.1"/>
    <property type="molecule type" value="Genomic_DNA"/>
</dbReference>
<dbReference type="AlphaFoldDB" id="A0AAU7X8I8"/>
<name>A0AAU7X8I8_9HYPH</name>
<evidence type="ECO:0000313" key="1">
    <source>
        <dbReference type="EMBL" id="XBY44370.1"/>
    </source>
</evidence>
<gene>
    <name evidence="1" type="ORF">ABS361_20525</name>
</gene>
<protein>
    <submittedName>
        <fullName evidence="1">Uncharacterized protein</fullName>
    </submittedName>
</protein>
<dbReference type="RefSeq" id="WP_407049464.1">
    <property type="nucleotide sequence ID" value="NZ_CP158568.1"/>
</dbReference>
<accession>A0AAU7X8I8</accession>
<sequence length="107" mass="12236">MANAGAAKAEAPPMKVYGFCWFKRDQYVAARAMMIDPQDLFDTYDEWLHEARAIEAKAQSEGVRVMRIRFDPVSFAWFCRVQGILPDNQARAAWAASEAKERYDGKK</sequence>
<dbReference type="KEGG" id="mflg:ABS361_20525"/>